<evidence type="ECO:0000256" key="8">
    <source>
        <dbReference type="ARBA" id="ARBA00022801"/>
    </source>
</evidence>
<keyword evidence="10" id="KW-0325">Glycoprotein</keyword>
<feature type="disulfide bond" evidence="16">
    <location>
        <begin position="469"/>
        <end position="475"/>
    </location>
</feature>
<dbReference type="Pfam" id="PF00328">
    <property type="entry name" value="His_Phos_2"/>
    <property type="match status" value="1"/>
</dbReference>
<dbReference type="Gene3D" id="3.40.50.1240">
    <property type="entry name" value="Phosphoglycerate mutase-like"/>
    <property type="match status" value="1"/>
</dbReference>
<comment type="similarity">
    <text evidence="2">Belongs to the histidine acid phosphatase family. MINPP1 subfamily.</text>
</comment>
<dbReference type="SUPFAM" id="SSF53254">
    <property type="entry name" value="Phosphoglycerate mutase-like"/>
    <property type="match status" value="1"/>
</dbReference>
<feature type="disulfide bond" evidence="16">
    <location>
        <begin position="97"/>
        <end position="445"/>
    </location>
</feature>
<keyword evidence="6" id="KW-1003">Cell membrane</keyword>
<evidence type="ECO:0000256" key="12">
    <source>
        <dbReference type="ARBA" id="ARBA00043668"/>
    </source>
</evidence>
<evidence type="ECO:0000256" key="3">
    <source>
        <dbReference type="ARBA" id="ARBA00012976"/>
    </source>
</evidence>
<evidence type="ECO:0000256" key="7">
    <source>
        <dbReference type="ARBA" id="ARBA00022729"/>
    </source>
</evidence>
<dbReference type="AlphaFoldDB" id="A0AAN9JXU2"/>
<keyword evidence="7" id="KW-0732">Signal</keyword>
<comment type="subcellular location">
    <subcellularLocation>
        <location evidence="1">Cell membrane</location>
    </subcellularLocation>
</comment>
<accession>A0AAN9JXU2</accession>
<reference evidence="17 18" key="1">
    <citation type="submission" date="2024-01" db="EMBL/GenBank/DDBJ databases">
        <title>The genomes of 5 underutilized Papilionoideae crops provide insights into root nodulation and disease resistanc.</title>
        <authorList>
            <person name="Jiang F."/>
        </authorList>
    </citation>
    <scope>NUCLEOTIDE SEQUENCE [LARGE SCALE GENOMIC DNA]</scope>
    <source>
        <strain evidence="17">LVBAO_FW01</strain>
        <tissue evidence="17">Leaves</tissue>
    </source>
</reference>
<evidence type="ECO:0000256" key="1">
    <source>
        <dbReference type="ARBA" id="ARBA00004236"/>
    </source>
</evidence>
<dbReference type="CDD" id="cd07061">
    <property type="entry name" value="HP_HAP_like"/>
    <property type="match status" value="1"/>
</dbReference>
<dbReference type="Proteomes" id="UP001367508">
    <property type="component" value="Unassembled WGS sequence"/>
</dbReference>
<dbReference type="PANTHER" id="PTHR20963:SF8">
    <property type="entry name" value="MULTIPLE INOSITOL POLYPHOSPHATE PHOSPHATASE 1"/>
    <property type="match status" value="1"/>
</dbReference>
<dbReference type="GO" id="GO:0005886">
    <property type="term" value="C:plasma membrane"/>
    <property type="evidence" value="ECO:0007669"/>
    <property type="project" value="UniProtKB-SubCell"/>
</dbReference>
<dbReference type="EC" id="3.1.3.62" evidence="4"/>
<evidence type="ECO:0000256" key="5">
    <source>
        <dbReference type="ARBA" id="ARBA00018097"/>
    </source>
</evidence>
<evidence type="ECO:0000313" key="17">
    <source>
        <dbReference type="EMBL" id="KAK7305917.1"/>
    </source>
</evidence>
<protein>
    <recommendedName>
        <fullName evidence="5">Multiple inositol polyphosphate phosphatase 1</fullName>
        <ecNumber evidence="4">3.1.3.62</ecNumber>
        <ecNumber evidence="3">3.1.3.80</ecNumber>
    </recommendedName>
    <alternativeName>
        <fullName evidence="11">2,3-bisphosphoglycerate 3-phosphatase</fullName>
    </alternativeName>
</protein>
<comment type="catalytic activity">
    <reaction evidence="12">
        <text>1D-myo-inositol 1,2,5,6-tetrakisphosphate + H2O = 1D-myo-inositol 1,2,6-trisphosphate + phosphate</text>
        <dbReference type="Rhea" id="RHEA:77119"/>
        <dbReference type="ChEBI" id="CHEBI:15377"/>
        <dbReference type="ChEBI" id="CHEBI:43474"/>
        <dbReference type="ChEBI" id="CHEBI:195535"/>
        <dbReference type="ChEBI" id="CHEBI:195537"/>
        <dbReference type="EC" id="3.1.3.62"/>
    </reaction>
    <physiologicalReaction direction="left-to-right" evidence="12">
        <dbReference type="Rhea" id="RHEA:77120"/>
    </physiologicalReaction>
</comment>
<dbReference type="GO" id="GO:0003993">
    <property type="term" value="F:acid phosphatase activity"/>
    <property type="evidence" value="ECO:0007669"/>
    <property type="project" value="TreeGrafter"/>
</dbReference>
<sequence length="528" mass="59866">MLSSRSHSAGVTVCIVFQVQQLQIEYNCFRWFQLVVEARRMKKSMAFVLLIFLSVLHHSNAQEAFDVRQHLSTVSRYGAVKDIADNNFVPSNIPEGCIPIHLNLVARHGTRSPTKKRIRELDNLSAHLEVLVREAKEQNLPLERVPSWLNGWKSPWQGRLRGGELISKGEEELYDLGIRVREKFPNLFDEEYHPDIYPIKATQVPRASASAVAFGMGLFSGNGSLGPGHNRAFSVTSESRASDTLLRFFDCCHNYKEYRQRQEPAVDRLKEPIKNEITSALVGRHGLNFARQDISSLWFLCKQEASLLGITNQACSLFSPSEIELLEWTDDLEAFILKGYGNSLNYRMGMPLLEDVVQSMEQAIKAKEERHAPGSFEKARLRFAHAETVVPFSCLLGLFLEGSEFKKIQKEQPLEFPPKPPQKRKWRGSTVAPFAGNNMLVLYSCPAKSTSKHFVQVLHNEHPVPLPGCDGSDFCPFEVFKEKIVAPHQKHDHHAVCNAKLPSGSKGFQMFQWLFTLGKGDKYPKDEF</sequence>
<evidence type="ECO:0000256" key="10">
    <source>
        <dbReference type="ARBA" id="ARBA00023180"/>
    </source>
</evidence>
<gene>
    <name evidence="17" type="ORF">VNO77_43830</name>
</gene>
<dbReference type="InterPro" id="IPR029033">
    <property type="entry name" value="His_PPase_superfam"/>
</dbReference>
<evidence type="ECO:0000256" key="15">
    <source>
        <dbReference type="ARBA" id="ARBA00043832"/>
    </source>
</evidence>
<evidence type="ECO:0000256" key="2">
    <source>
        <dbReference type="ARBA" id="ARBA00008422"/>
    </source>
</evidence>
<keyword evidence="16" id="KW-1015">Disulfide bond</keyword>
<dbReference type="InterPro" id="IPR000560">
    <property type="entry name" value="His_Pase_clade-2"/>
</dbReference>
<dbReference type="EC" id="3.1.3.80" evidence="3"/>
<comment type="caution">
    <text evidence="17">The sequence shown here is derived from an EMBL/GenBank/DDBJ whole genome shotgun (WGS) entry which is preliminary data.</text>
</comment>
<organism evidence="17 18">
    <name type="scientific">Canavalia gladiata</name>
    <name type="common">Sword bean</name>
    <name type="synonym">Dolichos gladiatus</name>
    <dbReference type="NCBI Taxonomy" id="3824"/>
    <lineage>
        <taxon>Eukaryota</taxon>
        <taxon>Viridiplantae</taxon>
        <taxon>Streptophyta</taxon>
        <taxon>Embryophyta</taxon>
        <taxon>Tracheophyta</taxon>
        <taxon>Spermatophyta</taxon>
        <taxon>Magnoliopsida</taxon>
        <taxon>eudicotyledons</taxon>
        <taxon>Gunneridae</taxon>
        <taxon>Pentapetalae</taxon>
        <taxon>rosids</taxon>
        <taxon>fabids</taxon>
        <taxon>Fabales</taxon>
        <taxon>Fabaceae</taxon>
        <taxon>Papilionoideae</taxon>
        <taxon>50 kb inversion clade</taxon>
        <taxon>NPAAA clade</taxon>
        <taxon>indigoferoid/millettioid clade</taxon>
        <taxon>Phaseoleae</taxon>
        <taxon>Canavalia</taxon>
    </lineage>
</organism>
<keyword evidence="8" id="KW-0378">Hydrolase</keyword>
<dbReference type="PANTHER" id="PTHR20963">
    <property type="entry name" value="MULTIPLE INOSITOL POLYPHOSPHATE PHOSPHATASE-RELATED"/>
    <property type="match status" value="1"/>
</dbReference>
<keyword evidence="18" id="KW-1185">Reference proteome</keyword>
<evidence type="ECO:0000256" key="16">
    <source>
        <dbReference type="PIRSR" id="PIRSR000894-2"/>
    </source>
</evidence>
<comment type="catalytic activity">
    <reaction evidence="15">
        <text>(2R)-2,3-bisphosphoglycerate + H2O = (2R)-2-phosphoglycerate + phosphate</text>
        <dbReference type="Rhea" id="RHEA:27381"/>
        <dbReference type="ChEBI" id="CHEBI:15377"/>
        <dbReference type="ChEBI" id="CHEBI:43474"/>
        <dbReference type="ChEBI" id="CHEBI:58248"/>
        <dbReference type="ChEBI" id="CHEBI:58289"/>
        <dbReference type="EC" id="3.1.3.80"/>
    </reaction>
    <physiologicalReaction direction="left-to-right" evidence="15">
        <dbReference type="Rhea" id="RHEA:27382"/>
    </physiologicalReaction>
</comment>
<dbReference type="GO" id="GO:0034417">
    <property type="term" value="F:bisphosphoglycerate 3-phosphatase activity"/>
    <property type="evidence" value="ECO:0007669"/>
    <property type="project" value="UniProtKB-EC"/>
</dbReference>
<evidence type="ECO:0000256" key="13">
    <source>
        <dbReference type="ARBA" id="ARBA00043671"/>
    </source>
</evidence>
<evidence type="ECO:0000256" key="9">
    <source>
        <dbReference type="ARBA" id="ARBA00023136"/>
    </source>
</evidence>
<dbReference type="FunFam" id="3.40.50.1240:FF:000017">
    <property type="entry name" value="Histidine acid phosphatase family protein"/>
    <property type="match status" value="1"/>
</dbReference>
<comment type="catalytic activity">
    <reaction evidence="14">
        <text>1D-myo-inositol hexakisphosphate + H2O = 1D-myo-inositol 1,2,4,5,6-pentakisphosphate + phosphate</text>
        <dbReference type="Rhea" id="RHEA:16989"/>
        <dbReference type="ChEBI" id="CHEBI:15377"/>
        <dbReference type="ChEBI" id="CHEBI:43474"/>
        <dbReference type="ChEBI" id="CHEBI:57798"/>
        <dbReference type="ChEBI" id="CHEBI:58130"/>
        <dbReference type="EC" id="3.1.3.62"/>
    </reaction>
    <physiologicalReaction direction="left-to-right" evidence="14">
        <dbReference type="Rhea" id="RHEA:16990"/>
    </physiologicalReaction>
</comment>
<dbReference type="GO" id="GO:0052745">
    <property type="term" value="F:inositol phosphate phosphatase activity"/>
    <property type="evidence" value="ECO:0007669"/>
    <property type="project" value="TreeGrafter"/>
</dbReference>
<dbReference type="EMBL" id="JAYMYQ010000011">
    <property type="protein sequence ID" value="KAK7305917.1"/>
    <property type="molecule type" value="Genomic_DNA"/>
</dbReference>
<evidence type="ECO:0000256" key="6">
    <source>
        <dbReference type="ARBA" id="ARBA00022475"/>
    </source>
</evidence>
<evidence type="ECO:0000313" key="18">
    <source>
        <dbReference type="Proteomes" id="UP001367508"/>
    </source>
</evidence>
<comment type="catalytic activity">
    <reaction evidence="13">
        <text>1D-myo-inositol 1,2,4,5,6-pentakisphosphate + H2O = 1D-myo-inositol 1,2,5,6-tetrakisphosphate + phosphate</text>
        <dbReference type="Rhea" id="RHEA:77115"/>
        <dbReference type="ChEBI" id="CHEBI:15377"/>
        <dbReference type="ChEBI" id="CHEBI:43474"/>
        <dbReference type="ChEBI" id="CHEBI:57798"/>
        <dbReference type="ChEBI" id="CHEBI:195535"/>
        <dbReference type="EC" id="3.1.3.62"/>
    </reaction>
    <physiologicalReaction direction="left-to-right" evidence="13">
        <dbReference type="Rhea" id="RHEA:77116"/>
    </physiologicalReaction>
</comment>
<name>A0AAN9JXU2_CANGL</name>
<keyword evidence="9" id="KW-0472">Membrane</keyword>
<proteinExistence type="inferred from homology"/>
<evidence type="ECO:0000256" key="11">
    <source>
        <dbReference type="ARBA" id="ARBA00031642"/>
    </source>
</evidence>
<evidence type="ECO:0000256" key="4">
    <source>
        <dbReference type="ARBA" id="ARBA00013040"/>
    </source>
</evidence>
<dbReference type="PIRSF" id="PIRSF000894">
    <property type="entry name" value="Acid_phosphatase"/>
    <property type="match status" value="1"/>
</dbReference>
<evidence type="ECO:0000256" key="14">
    <source>
        <dbReference type="ARBA" id="ARBA00043691"/>
    </source>
</evidence>
<dbReference type="InterPro" id="IPR016274">
    <property type="entry name" value="Histidine_acid_Pase_euk"/>
</dbReference>
<feature type="disulfide bond" evidence="16">
    <location>
        <begin position="301"/>
        <end position="315"/>
    </location>
</feature>